<organism evidence="5 6">
    <name type="scientific">Clostridium neuense</name>
    <dbReference type="NCBI Taxonomy" id="1728934"/>
    <lineage>
        <taxon>Bacteria</taxon>
        <taxon>Bacillati</taxon>
        <taxon>Bacillota</taxon>
        <taxon>Clostridia</taxon>
        <taxon>Eubacteriales</taxon>
        <taxon>Clostridiaceae</taxon>
        <taxon>Clostridium</taxon>
    </lineage>
</organism>
<keyword evidence="3" id="KW-0804">Transcription</keyword>
<gene>
    <name evidence="5" type="ORF">ACJDT4_19000</name>
</gene>
<feature type="domain" description="HTH marR-type" evidence="4">
    <location>
        <begin position="1"/>
        <end position="141"/>
    </location>
</feature>
<dbReference type="PANTHER" id="PTHR42756">
    <property type="entry name" value="TRANSCRIPTIONAL REGULATOR, MARR"/>
    <property type="match status" value="1"/>
</dbReference>
<reference evidence="5 6" key="1">
    <citation type="submission" date="2024-11" db="EMBL/GenBank/DDBJ databases">
        <authorList>
            <person name="Heng Y.C."/>
            <person name="Lim A.C.H."/>
            <person name="Lee J.K.Y."/>
            <person name="Kittelmann S."/>
        </authorList>
    </citation>
    <scope>NUCLEOTIDE SEQUENCE [LARGE SCALE GENOMIC DNA]</scope>
    <source>
        <strain evidence="5 6">WILCCON 0114</strain>
    </source>
</reference>
<dbReference type="InterPro" id="IPR036390">
    <property type="entry name" value="WH_DNA-bd_sf"/>
</dbReference>
<accession>A0ABW8TIV7</accession>
<dbReference type="Gene3D" id="1.10.10.10">
    <property type="entry name" value="Winged helix-like DNA-binding domain superfamily/Winged helix DNA-binding domain"/>
    <property type="match status" value="1"/>
</dbReference>
<dbReference type="SMART" id="SM00347">
    <property type="entry name" value="HTH_MARR"/>
    <property type="match status" value="1"/>
</dbReference>
<keyword evidence="1" id="KW-0805">Transcription regulation</keyword>
<protein>
    <submittedName>
        <fullName evidence="5">MarR family winged helix-turn-helix transcriptional regulator</fullName>
    </submittedName>
</protein>
<dbReference type="RefSeq" id="WP_406789161.1">
    <property type="nucleotide sequence ID" value="NZ_JBJIAA010000018.1"/>
</dbReference>
<dbReference type="Proteomes" id="UP001623592">
    <property type="component" value="Unassembled WGS sequence"/>
</dbReference>
<comment type="caution">
    <text evidence="5">The sequence shown here is derived from an EMBL/GenBank/DDBJ whole genome shotgun (WGS) entry which is preliminary data.</text>
</comment>
<dbReference type="PRINTS" id="PR00598">
    <property type="entry name" value="HTHMARR"/>
</dbReference>
<evidence type="ECO:0000259" key="4">
    <source>
        <dbReference type="PROSITE" id="PS50995"/>
    </source>
</evidence>
<evidence type="ECO:0000313" key="5">
    <source>
        <dbReference type="EMBL" id="MFL0252504.1"/>
    </source>
</evidence>
<name>A0ABW8TIV7_9CLOT</name>
<dbReference type="EMBL" id="JBJIAA010000018">
    <property type="protein sequence ID" value="MFL0252504.1"/>
    <property type="molecule type" value="Genomic_DNA"/>
</dbReference>
<proteinExistence type="predicted"/>
<dbReference type="SUPFAM" id="SSF46785">
    <property type="entry name" value="Winged helix' DNA-binding domain"/>
    <property type="match status" value="1"/>
</dbReference>
<dbReference type="Pfam" id="PF01047">
    <property type="entry name" value="MarR"/>
    <property type="match status" value="1"/>
</dbReference>
<evidence type="ECO:0000256" key="1">
    <source>
        <dbReference type="ARBA" id="ARBA00023015"/>
    </source>
</evidence>
<keyword evidence="2" id="KW-0238">DNA-binding</keyword>
<evidence type="ECO:0000313" key="6">
    <source>
        <dbReference type="Proteomes" id="UP001623592"/>
    </source>
</evidence>
<keyword evidence="6" id="KW-1185">Reference proteome</keyword>
<dbReference type="PROSITE" id="PS50995">
    <property type="entry name" value="HTH_MARR_2"/>
    <property type="match status" value="1"/>
</dbReference>
<dbReference type="PANTHER" id="PTHR42756:SF1">
    <property type="entry name" value="TRANSCRIPTIONAL REPRESSOR OF EMRAB OPERON"/>
    <property type="match status" value="1"/>
</dbReference>
<evidence type="ECO:0000256" key="3">
    <source>
        <dbReference type="ARBA" id="ARBA00023163"/>
    </source>
</evidence>
<evidence type="ECO:0000256" key="2">
    <source>
        <dbReference type="ARBA" id="ARBA00023125"/>
    </source>
</evidence>
<dbReference type="InterPro" id="IPR036388">
    <property type="entry name" value="WH-like_DNA-bd_sf"/>
</dbReference>
<dbReference type="InterPro" id="IPR000835">
    <property type="entry name" value="HTH_MarR-typ"/>
</dbReference>
<sequence length="165" mass="19250">MKVDKGIDLEGIIFSYIDEFKFLIFPDKWNSAFMDYSKNEIMVLIFLYRCKTANMTEISKYINAPLNTTTGVVSRLEKKNMIERIRSKEDRRIVEIILTSKGNKFVDKEKDIILGFTKKIYEKLTEDEKSAAVSIFSKVRSVLMEDMHSKDVKSSEKKIKKITIL</sequence>